<proteinExistence type="predicted"/>
<dbReference type="Proteomes" id="UP001327219">
    <property type="component" value="Plasmid unnamed1"/>
</dbReference>
<dbReference type="EMBL" id="CP110821">
    <property type="protein sequence ID" value="WPX97446.1"/>
    <property type="molecule type" value="Genomic_DNA"/>
</dbReference>
<evidence type="ECO:0000313" key="1">
    <source>
        <dbReference type="EMBL" id="WPX97446.1"/>
    </source>
</evidence>
<geneLocation type="plasmid" evidence="1 2">
    <name>unnamed1</name>
</geneLocation>
<keyword evidence="2" id="KW-1185">Reference proteome</keyword>
<evidence type="ECO:0000313" key="2">
    <source>
        <dbReference type="Proteomes" id="UP001327219"/>
    </source>
</evidence>
<organism evidence="1 2">
    <name type="scientific">Candidatus Bandiella euplotis</name>
    <dbReference type="NCBI Taxonomy" id="1664265"/>
    <lineage>
        <taxon>Bacteria</taxon>
        <taxon>Pseudomonadati</taxon>
        <taxon>Pseudomonadota</taxon>
        <taxon>Alphaproteobacteria</taxon>
        <taxon>Rickettsiales</taxon>
        <taxon>Candidatus Midichloriaceae</taxon>
        <taxon>Candidatus Bandiella</taxon>
    </lineage>
</organism>
<reference evidence="1 2" key="1">
    <citation type="submission" date="2022-11" db="EMBL/GenBank/DDBJ databases">
        <title>Host association and intracellularity evolved multiple times independently in the Rickettsiales.</title>
        <authorList>
            <person name="Castelli M."/>
            <person name="Nardi T."/>
            <person name="Gammuto L."/>
            <person name="Bellinzona G."/>
            <person name="Sabaneyeva E."/>
            <person name="Potekhin A."/>
            <person name="Serra V."/>
            <person name="Petroni G."/>
            <person name="Sassera D."/>
        </authorList>
    </citation>
    <scope>NUCLEOTIDE SEQUENCE [LARGE SCALE GENOMIC DNA]</scope>
    <source>
        <strain evidence="1 2">NDG2</strain>
        <plasmid evidence="1 2">unnamed1</plasmid>
    </source>
</reference>
<gene>
    <name evidence="1" type="ORF">Bandiella_01604</name>
</gene>
<protein>
    <submittedName>
        <fullName evidence="1">Transposase domain protein</fullName>
    </submittedName>
</protein>
<keyword evidence="1" id="KW-0614">Plasmid</keyword>
<name>A0ABZ0UMU0_9RICK</name>
<sequence>MKIQNISLPEKYKDKLIKIKWHLWHGNADKALSKLSNLIEEIPPKYRDQLKKLKTYLNNNSDKIVNYQKRQEQGLVFTSNLAESTVESLIN</sequence>
<accession>A0ABZ0UMU0</accession>